<evidence type="ECO:0000313" key="2">
    <source>
        <dbReference type="EMBL" id="KKS03700.1"/>
    </source>
</evidence>
<comment type="caution">
    <text evidence="2">The sequence shown here is derived from an EMBL/GenBank/DDBJ whole genome shotgun (WGS) entry which is preliminary data.</text>
</comment>
<dbReference type="InterPro" id="IPR029057">
    <property type="entry name" value="PRTase-like"/>
</dbReference>
<organism evidence="2 3">
    <name type="scientific">Candidatus Curtissbacteria bacterium GW2011_GWA2_41_24</name>
    <dbReference type="NCBI Taxonomy" id="1618411"/>
    <lineage>
        <taxon>Bacteria</taxon>
        <taxon>Candidatus Curtissiibacteriota</taxon>
    </lineage>
</organism>
<dbReference type="CDD" id="cd06223">
    <property type="entry name" value="PRTases_typeI"/>
    <property type="match status" value="1"/>
</dbReference>
<accession>A0A0G0VS40</accession>
<proteinExistence type="predicted"/>
<keyword evidence="2" id="KW-0328">Glycosyltransferase</keyword>
<sequence>MVFENRIHAGEILAKNLAKLKLDPQKSTVAAIPRGGVVVGEVIASKLKIPLTVIVIKKLGAPFNPELAIGATAAHGKPILDRWLIADLNVSGDYLKKEIIKKKKEAAAREKNLGIVLEPDQYKEKVVIIVDDGVATGQTVRAGAKIIRAFNPAKLYLAVGCASPQVIDQLHEDFDKIICPAISADLMAVGQFYRDFRPVEDAEVKDILARLTNNP</sequence>
<reference evidence="2 3" key="1">
    <citation type="journal article" date="2015" name="Nature">
        <title>rRNA introns, odd ribosomes, and small enigmatic genomes across a large radiation of phyla.</title>
        <authorList>
            <person name="Brown C.T."/>
            <person name="Hug L.A."/>
            <person name="Thomas B.C."/>
            <person name="Sharon I."/>
            <person name="Castelle C.J."/>
            <person name="Singh A."/>
            <person name="Wilkins M.J."/>
            <person name="Williams K.H."/>
            <person name="Banfield J.F."/>
        </authorList>
    </citation>
    <scope>NUCLEOTIDE SEQUENCE [LARGE SCALE GENOMIC DNA]</scope>
</reference>
<feature type="domain" description="Phosphoribosyltransferase" evidence="1">
    <location>
        <begin position="16"/>
        <end position="166"/>
    </location>
</feature>
<dbReference type="EMBL" id="LCBC01000017">
    <property type="protein sequence ID" value="KKS03700.1"/>
    <property type="molecule type" value="Genomic_DNA"/>
</dbReference>
<dbReference type="GO" id="GO:0016757">
    <property type="term" value="F:glycosyltransferase activity"/>
    <property type="evidence" value="ECO:0007669"/>
    <property type="project" value="UniProtKB-KW"/>
</dbReference>
<dbReference type="SUPFAM" id="SSF53271">
    <property type="entry name" value="PRTase-like"/>
    <property type="match status" value="1"/>
</dbReference>
<dbReference type="Gene3D" id="3.30.1310.20">
    <property type="entry name" value="PRTase-like"/>
    <property type="match status" value="1"/>
</dbReference>
<dbReference type="AlphaFoldDB" id="A0A0G0VS40"/>
<evidence type="ECO:0000259" key="1">
    <source>
        <dbReference type="Pfam" id="PF00156"/>
    </source>
</evidence>
<evidence type="ECO:0000313" key="3">
    <source>
        <dbReference type="Proteomes" id="UP000034493"/>
    </source>
</evidence>
<dbReference type="Proteomes" id="UP000034493">
    <property type="component" value="Unassembled WGS sequence"/>
</dbReference>
<protein>
    <submittedName>
        <fullName evidence="2">Phosphoribosyltransferase</fullName>
    </submittedName>
</protein>
<gene>
    <name evidence="2" type="ORF">UU56_C0017G0035</name>
</gene>
<dbReference type="Pfam" id="PF00156">
    <property type="entry name" value="Pribosyltran"/>
    <property type="match status" value="1"/>
</dbReference>
<dbReference type="InterPro" id="IPR000836">
    <property type="entry name" value="PRTase_dom"/>
</dbReference>
<keyword evidence="2" id="KW-0808">Transferase</keyword>
<name>A0A0G0VS40_9BACT</name>
<dbReference type="Gene3D" id="3.40.50.2020">
    <property type="match status" value="1"/>
</dbReference>